<keyword evidence="4" id="KW-1185">Reference proteome</keyword>
<dbReference type="Pfam" id="PF00134">
    <property type="entry name" value="Cyclin_N"/>
    <property type="match status" value="1"/>
</dbReference>
<feature type="region of interest" description="Disordered" evidence="1">
    <location>
        <begin position="870"/>
        <end position="928"/>
    </location>
</feature>
<dbReference type="EMBL" id="BRXY01000580">
    <property type="protein sequence ID" value="GMI01442.1"/>
    <property type="molecule type" value="Genomic_DNA"/>
</dbReference>
<comment type="caution">
    <text evidence="3">The sequence shown here is derived from an EMBL/GenBank/DDBJ whole genome shotgun (WGS) entry which is preliminary data.</text>
</comment>
<evidence type="ECO:0000313" key="4">
    <source>
        <dbReference type="Proteomes" id="UP001165085"/>
    </source>
</evidence>
<feature type="compositionally biased region" description="Basic residues" evidence="1">
    <location>
        <begin position="558"/>
        <end position="567"/>
    </location>
</feature>
<dbReference type="InterPro" id="IPR012388">
    <property type="entry name" value="CABLES1/2"/>
</dbReference>
<feature type="compositionally biased region" description="Low complexity" evidence="1">
    <location>
        <begin position="433"/>
        <end position="455"/>
    </location>
</feature>
<evidence type="ECO:0000313" key="3">
    <source>
        <dbReference type="EMBL" id="GMI01442.1"/>
    </source>
</evidence>
<dbReference type="CDD" id="cd20556">
    <property type="entry name" value="CYCLIN_CABLES"/>
    <property type="match status" value="1"/>
</dbReference>
<feature type="compositionally biased region" description="Basic residues" evidence="1">
    <location>
        <begin position="388"/>
        <end position="407"/>
    </location>
</feature>
<feature type="region of interest" description="Disordered" evidence="1">
    <location>
        <begin position="388"/>
        <end position="470"/>
    </location>
</feature>
<evidence type="ECO:0000259" key="2">
    <source>
        <dbReference type="Pfam" id="PF00134"/>
    </source>
</evidence>
<dbReference type="PANTHER" id="PTHR22896">
    <property type="entry name" value="CDK5 AND ABL1 ENZYME SUBSTRATE 1"/>
    <property type="match status" value="1"/>
</dbReference>
<evidence type="ECO:0000256" key="1">
    <source>
        <dbReference type="SAM" id="MobiDB-lite"/>
    </source>
</evidence>
<dbReference type="Proteomes" id="UP001165085">
    <property type="component" value="Unassembled WGS sequence"/>
</dbReference>
<proteinExistence type="predicted"/>
<feature type="region of interest" description="Disordered" evidence="1">
    <location>
        <begin position="1"/>
        <end position="63"/>
    </location>
</feature>
<dbReference type="GO" id="GO:0051726">
    <property type="term" value="P:regulation of cell cycle"/>
    <property type="evidence" value="ECO:0007669"/>
    <property type="project" value="InterPro"/>
</dbReference>
<name>A0A9W7C1E7_9STRA</name>
<feature type="compositionally biased region" description="Basic and acidic residues" evidence="1">
    <location>
        <begin position="408"/>
        <end position="418"/>
    </location>
</feature>
<dbReference type="SUPFAM" id="SSF47954">
    <property type="entry name" value="Cyclin-like"/>
    <property type="match status" value="1"/>
</dbReference>
<feature type="compositionally biased region" description="Polar residues" evidence="1">
    <location>
        <begin position="824"/>
        <end position="841"/>
    </location>
</feature>
<dbReference type="OrthoDB" id="198606at2759"/>
<dbReference type="PANTHER" id="PTHR22896:SF0">
    <property type="entry name" value="CYCLIN N-TERMINAL DOMAIN-CONTAINING PROTEIN"/>
    <property type="match status" value="1"/>
</dbReference>
<feature type="compositionally biased region" description="Low complexity" evidence="1">
    <location>
        <begin position="7"/>
        <end position="22"/>
    </location>
</feature>
<accession>A0A9W7C1E7</accession>
<dbReference type="InterPro" id="IPR006671">
    <property type="entry name" value="Cyclin_N"/>
</dbReference>
<feature type="region of interest" description="Disordered" evidence="1">
    <location>
        <begin position="538"/>
        <end position="578"/>
    </location>
</feature>
<gene>
    <name evidence="3" type="ORF">TrST_g11548</name>
</gene>
<reference evidence="4" key="1">
    <citation type="journal article" date="2023" name="Commun. Biol.">
        <title>Genome analysis of Parmales, the sister group of diatoms, reveals the evolutionary specialization of diatoms from phago-mixotrophs to photoautotrophs.</title>
        <authorList>
            <person name="Ban H."/>
            <person name="Sato S."/>
            <person name="Yoshikawa S."/>
            <person name="Yamada K."/>
            <person name="Nakamura Y."/>
            <person name="Ichinomiya M."/>
            <person name="Sato N."/>
            <person name="Blanc-Mathieu R."/>
            <person name="Endo H."/>
            <person name="Kuwata A."/>
            <person name="Ogata H."/>
        </authorList>
    </citation>
    <scope>NUCLEOTIDE SEQUENCE [LARGE SCALE GENOMIC DNA]</scope>
    <source>
        <strain evidence="4">NIES 3701</strain>
    </source>
</reference>
<feature type="domain" description="Cyclin N-terminal" evidence="2">
    <location>
        <begin position="575"/>
        <end position="653"/>
    </location>
</feature>
<dbReference type="AlphaFoldDB" id="A0A9W7C1E7"/>
<feature type="compositionally biased region" description="Basic residues" evidence="1">
    <location>
        <begin position="419"/>
        <end position="432"/>
    </location>
</feature>
<dbReference type="InterPro" id="IPR036915">
    <property type="entry name" value="Cyclin-like_sf"/>
</dbReference>
<dbReference type="Gene3D" id="1.10.472.10">
    <property type="entry name" value="Cyclin-like"/>
    <property type="match status" value="1"/>
</dbReference>
<feature type="compositionally biased region" description="Basic and acidic residues" evidence="1">
    <location>
        <begin position="914"/>
        <end position="928"/>
    </location>
</feature>
<organism evidence="3 4">
    <name type="scientific">Triparma strigata</name>
    <dbReference type="NCBI Taxonomy" id="1606541"/>
    <lineage>
        <taxon>Eukaryota</taxon>
        <taxon>Sar</taxon>
        <taxon>Stramenopiles</taxon>
        <taxon>Ochrophyta</taxon>
        <taxon>Bolidophyceae</taxon>
        <taxon>Parmales</taxon>
        <taxon>Triparmaceae</taxon>
        <taxon>Triparma</taxon>
    </lineage>
</organism>
<sequence length="928" mass="104528">MDANNTSSLPPASSKAAPVAFSKTSPTLKPPPIITHTPPQLQPQPHPQTTTTTTNPSSKQRRDHRAYRILQHIKTKPNPSSTHTTSQAQWRYCSREVAALNFLSDIPMRSESEILNSLVHTKQDSSTFAAIAAALEETNADHAPHDRGSIIDKVSSEILGKNENIENIDENENSNGDNRKWWEKLFFTEFAKQKKDEEIEMAELDAPDAANEVTDHTSLNPDPNPNPTIPTQALASLLPTTQTHVVPGRRLHGIPTTILSIPLGLRSTGSHSAPNRLQLQKESAKAVRLKQWEMKVAHGVAPINADDKSDNKALLDGRIFFSSKQSYPAMVFSTIKYEPRKEEAMRRRKKIEEMGGGGRMYFAIENRDWRGTSYRSITFEIEGELKVAKKQRKMDRKMRIRKKKKLREKNERRRENKSKNKSKSKSKNKSKNKSNQSSSDSDSNNSSNSSSSSDGNDSDEYHPGFLDDPNVVHGRHRHTLIGDKLVGPIVSSTIQFVRPAALKAELNKQFRERFDGWEPPRSKWKYIGARAINGVYTLIDPSGPGPNVNADDNDTHNKQKRRQSHHNPNHEESIHMPPSLTLSKIRSLKKQALVGCVEAGCEISTVALACVYFERLCLDCRVDKSNRRLSMGACLLLAYKFNEPNVKLVNEIDDENDDEEQAASKDSKGKKKRRGIMSTFRMSKKSETIFAAVLGWLATEWSLGPKELFAAEFGVFVALEFKLHATPTQVAFHFKILMDSLEKRPLAYLGPEMFVQWQNSLDAENRHRERKERRLQIRQELQDKKIIELQLAAQKESEQQLLMSTNGGEGETSELNNFDDDSQGDSSAHFENSSGLESGQTSGQGGLSPMRSQSKDNKAKSLLQKLLMRKSNNLSAKSGDEEEIRDLDHVVINIEPDPPHDQGEEEEEANEESNLLKDQEEREPLHEI</sequence>
<feature type="region of interest" description="Disordered" evidence="1">
    <location>
        <begin position="798"/>
        <end position="858"/>
    </location>
</feature>
<protein>
    <recommendedName>
        <fullName evidence="2">Cyclin N-terminal domain-containing protein</fullName>
    </recommendedName>
</protein>